<evidence type="ECO:0000256" key="5">
    <source>
        <dbReference type="ARBA" id="ARBA00023004"/>
    </source>
</evidence>
<evidence type="ECO:0000256" key="1">
    <source>
        <dbReference type="ARBA" id="ARBA00001966"/>
    </source>
</evidence>
<dbReference type="Gene3D" id="3.20.20.70">
    <property type="entry name" value="Aldolase class I"/>
    <property type="match status" value="1"/>
</dbReference>
<dbReference type="SFLD" id="SFLDG01386">
    <property type="entry name" value="main_SPASM_domain-containing"/>
    <property type="match status" value="1"/>
</dbReference>
<dbReference type="PANTHER" id="PTHR43273">
    <property type="entry name" value="ANAEROBIC SULFATASE-MATURATING ENZYME HOMOLOG ASLB-RELATED"/>
    <property type="match status" value="1"/>
</dbReference>
<evidence type="ECO:0000256" key="6">
    <source>
        <dbReference type="ARBA" id="ARBA00023014"/>
    </source>
</evidence>
<keyword evidence="4" id="KW-0479">Metal-binding</keyword>
<dbReference type="EMBL" id="JACHVC010000012">
    <property type="protein sequence ID" value="MBC2607075.1"/>
    <property type="molecule type" value="Genomic_DNA"/>
</dbReference>
<dbReference type="GO" id="GO:0016491">
    <property type="term" value="F:oxidoreductase activity"/>
    <property type="evidence" value="ECO:0007669"/>
    <property type="project" value="InterPro"/>
</dbReference>
<keyword evidence="5" id="KW-0408">Iron</keyword>
<comment type="caution">
    <text evidence="9">The sequence shown here is derived from an EMBL/GenBank/DDBJ whole genome shotgun (WGS) entry which is preliminary data.</text>
</comment>
<dbReference type="NCBIfam" id="TIGR04085">
    <property type="entry name" value="rSAM_more_4Fe4S"/>
    <property type="match status" value="1"/>
</dbReference>
<dbReference type="InterPro" id="IPR058240">
    <property type="entry name" value="rSAM_sf"/>
</dbReference>
<dbReference type="InterPro" id="IPR023885">
    <property type="entry name" value="4Fe4S-binding_SPASM_dom"/>
</dbReference>
<keyword evidence="3" id="KW-0949">S-adenosyl-L-methionine</keyword>
<dbReference type="GO" id="GO:0046872">
    <property type="term" value="F:metal ion binding"/>
    <property type="evidence" value="ECO:0007669"/>
    <property type="project" value="UniProtKB-KW"/>
</dbReference>
<dbReference type="SFLD" id="SFLDG01384">
    <property type="entry name" value="thioether_bond_formation_requi"/>
    <property type="match status" value="1"/>
</dbReference>
<dbReference type="GO" id="GO:0051539">
    <property type="term" value="F:4 iron, 4 sulfur cluster binding"/>
    <property type="evidence" value="ECO:0007669"/>
    <property type="project" value="UniProtKB-KW"/>
</dbReference>
<comment type="similarity">
    <text evidence="7">Belongs to the radical SAM superfamily. Anaerobic sulfatase-maturating enzyme family.</text>
</comment>
<dbReference type="CDD" id="cd21120">
    <property type="entry name" value="SPASM_anSME"/>
    <property type="match status" value="1"/>
</dbReference>
<comment type="cofactor">
    <cofactor evidence="1">
        <name>[4Fe-4S] cluster</name>
        <dbReference type="ChEBI" id="CHEBI:49883"/>
    </cofactor>
</comment>
<sequence length="417" mass="48159">MRSQAQRPFHVMTKPIGPICNLDCKYCFYLEKEALYTEKKWRMQPDVLENYIRQYIEAQPNNHVSFAWQGGEPTLLGVDYFRRVVDIQNRYANGKSIENAFQTNGTLLDADWARFLKQHDFLVGVSIDGPKDIHDANRVDKRGESSFDQVMRGIQALQDEGVRFNTLTCLNRVTSQKPLEVYRFLKSIGSEFMQFIPIVERRPGSQAREWGLDLAEPGEREQTDLPVFGWSVLPKDFGDFYIRIFDRWIRKDVGKVYIQMFETAFAKWVGIPGGICVHSETCGDALAIEHNGDVYSCDHFVYPQYRLGNMSDHALVDMVESDPQRKFGNAKRDTLPKYCRDCNVRFACNGGCPKDRFLRTPDGEAGLHYLCLGYRKFFQHIDVPMRAMAGLYSQRRPIPEIMELVAKKKLPGYKALR</sequence>
<proteinExistence type="inferred from homology"/>
<dbReference type="AlphaFoldDB" id="A0A7X1B7F5"/>
<dbReference type="Proteomes" id="UP000526501">
    <property type="component" value="Unassembled WGS sequence"/>
</dbReference>
<feature type="domain" description="Radical SAM core" evidence="8">
    <location>
        <begin position="3"/>
        <end position="236"/>
    </location>
</feature>
<dbReference type="InterPro" id="IPR047207">
    <property type="entry name" value="SPASM_anSME"/>
</dbReference>
<evidence type="ECO:0000256" key="2">
    <source>
        <dbReference type="ARBA" id="ARBA00022485"/>
    </source>
</evidence>
<keyword evidence="10" id="KW-1185">Reference proteome</keyword>
<evidence type="ECO:0000313" key="10">
    <source>
        <dbReference type="Proteomes" id="UP000526501"/>
    </source>
</evidence>
<dbReference type="SFLD" id="SFLDS00029">
    <property type="entry name" value="Radical_SAM"/>
    <property type="match status" value="1"/>
</dbReference>
<dbReference type="NCBIfam" id="TIGR03942">
    <property type="entry name" value="sulfatase_rSAM"/>
    <property type="match status" value="1"/>
</dbReference>
<dbReference type="SUPFAM" id="SSF102114">
    <property type="entry name" value="Radical SAM enzymes"/>
    <property type="match status" value="1"/>
</dbReference>
<protein>
    <submittedName>
        <fullName evidence="9">Anaerobic sulfatase maturase</fullName>
    </submittedName>
</protein>
<dbReference type="PROSITE" id="PS51918">
    <property type="entry name" value="RADICAL_SAM"/>
    <property type="match status" value="1"/>
</dbReference>
<evidence type="ECO:0000313" key="9">
    <source>
        <dbReference type="EMBL" id="MBC2607075.1"/>
    </source>
</evidence>
<dbReference type="InterPro" id="IPR023867">
    <property type="entry name" value="Sulphatase_maturase_rSAM"/>
</dbReference>
<dbReference type="PANTHER" id="PTHR43273:SF3">
    <property type="entry name" value="ANAEROBIC SULFATASE-MATURATING ENZYME HOMOLOG ASLB-RELATED"/>
    <property type="match status" value="1"/>
</dbReference>
<keyword evidence="2" id="KW-0004">4Fe-4S</keyword>
<reference evidence="9 10" key="1">
    <citation type="submission" date="2020-07" db="EMBL/GenBank/DDBJ databases">
        <authorList>
            <person name="Feng X."/>
        </authorList>
    </citation>
    <scope>NUCLEOTIDE SEQUENCE [LARGE SCALE GENOMIC DNA]</scope>
    <source>
        <strain evidence="9 10">JCM23202</strain>
    </source>
</reference>
<dbReference type="SFLD" id="SFLDF00285">
    <property type="entry name" value="anaerobic_Ser-type_sulfatase-m"/>
    <property type="match status" value="1"/>
</dbReference>
<dbReference type="SFLD" id="SFLDG01067">
    <property type="entry name" value="SPASM/twitch_domain_containing"/>
    <property type="match status" value="1"/>
</dbReference>
<evidence type="ECO:0000256" key="3">
    <source>
        <dbReference type="ARBA" id="ARBA00022691"/>
    </source>
</evidence>
<keyword evidence="6" id="KW-0411">Iron-sulfur</keyword>
<dbReference type="CDD" id="cd01335">
    <property type="entry name" value="Radical_SAM"/>
    <property type="match status" value="1"/>
</dbReference>
<gene>
    <name evidence="9" type="ORF">H5P27_13560</name>
</gene>
<dbReference type="RefSeq" id="WP_185660938.1">
    <property type="nucleotide sequence ID" value="NZ_CAWPOO010000012.1"/>
</dbReference>
<evidence type="ECO:0000259" key="8">
    <source>
        <dbReference type="PROSITE" id="PS51918"/>
    </source>
</evidence>
<evidence type="ECO:0000256" key="4">
    <source>
        <dbReference type="ARBA" id="ARBA00022723"/>
    </source>
</evidence>
<accession>A0A7X1B7F5</accession>
<dbReference type="InterPro" id="IPR013785">
    <property type="entry name" value="Aldolase_TIM"/>
</dbReference>
<dbReference type="Pfam" id="PF13186">
    <property type="entry name" value="SPASM"/>
    <property type="match status" value="1"/>
</dbReference>
<name>A0A7X1B7F5_9BACT</name>
<dbReference type="SFLD" id="SFLDG01072">
    <property type="entry name" value="dehydrogenase_like"/>
    <property type="match status" value="1"/>
</dbReference>
<organism evidence="9 10">
    <name type="scientific">Pelagicoccus albus</name>
    <dbReference type="NCBI Taxonomy" id="415222"/>
    <lineage>
        <taxon>Bacteria</taxon>
        <taxon>Pseudomonadati</taxon>
        <taxon>Verrucomicrobiota</taxon>
        <taxon>Opitutia</taxon>
        <taxon>Puniceicoccales</taxon>
        <taxon>Pelagicoccaceae</taxon>
        <taxon>Pelagicoccus</taxon>
    </lineage>
</organism>
<dbReference type="InterPro" id="IPR007197">
    <property type="entry name" value="rSAM"/>
</dbReference>
<evidence type="ECO:0000256" key="7">
    <source>
        <dbReference type="ARBA" id="ARBA00023601"/>
    </source>
</evidence>
<dbReference type="Pfam" id="PF04055">
    <property type="entry name" value="Radical_SAM"/>
    <property type="match status" value="1"/>
</dbReference>
<dbReference type="InterPro" id="IPR034491">
    <property type="entry name" value="Anaerob_Ser_sulfatase-maturase"/>
</dbReference>